<evidence type="ECO:0000313" key="12">
    <source>
        <dbReference type="EMBL" id="RHC55940.1"/>
    </source>
</evidence>
<dbReference type="GO" id="GO:0016020">
    <property type="term" value="C:membrane"/>
    <property type="evidence" value="ECO:0007669"/>
    <property type="project" value="UniProtKB-SubCell"/>
</dbReference>
<gene>
    <name evidence="12" type="ORF">DW839_12290</name>
    <name evidence="11" type="ORF">DWW02_18530</name>
</gene>
<dbReference type="PROSITE" id="PS50885">
    <property type="entry name" value="HAMP"/>
    <property type="match status" value="1"/>
</dbReference>
<evidence type="ECO:0000256" key="3">
    <source>
        <dbReference type="ARBA" id="ARBA00012438"/>
    </source>
</evidence>
<keyword evidence="5" id="KW-0808">Transferase</keyword>
<reference evidence="13 14" key="1">
    <citation type="submission" date="2018-08" db="EMBL/GenBank/DDBJ databases">
        <title>A genome reference for cultivated species of the human gut microbiota.</title>
        <authorList>
            <person name="Zou Y."/>
            <person name="Xue W."/>
            <person name="Luo G."/>
        </authorList>
    </citation>
    <scope>NUCLEOTIDE SEQUENCE [LARGE SCALE GENOMIC DNA]</scope>
    <source>
        <strain evidence="11 14">AF14-18</strain>
        <strain evidence="12 13">AM35-14</strain>
    </source>
</reference>
<evidence type="ECO:0000256" key="1">
    <source>
        <dbReference type="ARBA" id="ARBA00000085"/>
    </source>
</evidence>
<dbReference type="PRINTS" id="PR00344">
    <property type="entry name" value="BCTRLSENSOR"/>
</dbReference>
<dbReference type="Pfam" id="PF02518">
    <property type="entry name" value="HATPase_c"/>
    <property type="match status" value="1"/>
</dbReference>
<dbReference type="InterPro" id="IPR036890">
    <property type="entry name" value="HATPase_C_sf"/>
</dbReference>
<evidence type="ECO:0000256" key="8">
    <source>
        <dbReference type="SAM" id="Phobius"/>
    </source>
</evidence>
<evidence type="ECO:0000313" key="14">
    <source>
        <dbReference type="Proteomes" id="UP000284543"/>
    </source>
</evidence>
<evidence type="ECO:0000313" key="13">
    <source>
        <dbReference type="Proteomes" id="UP000283975"/>
    </source>
</evidence>
<evidence type="ECO:0000256" key="7">
    <source>
        <dbReference type="ARBA" id="ARBA00023012"/>
    </source>
</evidence>
<keyword evidence="7" id="KW-0902">Two-component regulatory system</keyword>
<dbReference type="InterPro" id="IPR050736">
    <property type="entry name" value="Sensor_HK_Regulatory"/>
</dbReference>
<dbReference type="Pfam" id="PF00672">
    <property type="entry name" value="HAMP"/>
    <property type="match status" value="1"/>
</dbReference>
<dbReference type="Gene3D" id="1.10.287.130">
    <property type="match status" value="1"/>
</dbReference>
<dbReference type="SMART" id="SM00387">
    <property type="entry name" value="HATPase_c"/>
    <property type="match status" value="1"/>
</dbReference>
<dbReference type="PANTHER" id="PTHR43711:SF1">
    <property type="entry name" value="HISTIDINE KINASE 1"/>
    <property type="match status" value="1"/>
</dbReference>
<keyword evidence="8" id="KW-1133">Transmembrane helix</keyword>
<feature type="transmembrane region" description="Helical" evidence="8">
    <location>
        <begin position="7"/>
        <end position="25"/>
    </location>
</feature>
<dbReference type="SUPFAM" id="SSF55874">
    <property type="entry name" value="ATPase domain of HSP90 chaperone/DNA topoisomerase II/histidine kinase"/>
    <property type="match status" value="1"/>
</dbReference>
<dbReference type="Proteomes" id="UP000283975">
    <property type="component" value="Unassembled WGS sequence"/>
</dbReference>
<proteinExistence type="predicted"/>
<feature type="transmembrane region" description="Helical" evidence="8">
    <location>
        <begin position="45"/>
        <end position="66"/>
    </location>
</feature>
<dbReference type="InterPro" id="IPR003594">
    <property type="entry name" value="HATPase_dom"/>
</dbReference>
<keyword evidence="4" id="KW-0597">Phosphoprotein</keyword>
<evidence type="ECO:0000256" key="4">
    <source>
        <dbReference type="ARBA" id="ARBA00022553"/>
    </source>
</evidence>
<keyword evidence="8" id="KW-0812">Transmembrane</keyword>
<dbReference type="InterPro" id="IPR005467">
    <property type="entry name" value="His_kinase_dom"/>
</dbReference>
<dbReference type="SUPFAM" id="SSF158472">
    <property type="entry name" value="HAMP domain-like"/>
    <property type="match status" value="1"/>
</dbReference>
<dbReference type="SUPFAM" id="SSF47384">
    <property type="entry name" value="Homodimeric domain of signal transducing histidine kinase"/>
    <property type="match status" value="1"/>
</dbReference>
<dbReference type="Gene3D" id="3.30.565.10">
    <property type="entry name" value="Histidine kinase-like ATPase, C-terminal domain"/>
    <property type="match status" value="1"/>
</dbReference>
<dbReference type="EMBL" id="QSHZ01000011">
    <property type="protein sequence ID" value="RHC55940.1"/>
    <property type="molecule type" value="Genomic_DNA"/>
</dbReference>
<dbReference type="PROSITE" id="PS50109">
    <property type="entry name" value="HIS_KIN"/>
    <property type="match status" value="1"/>
</dbReference>
<dbReference type="CDD" id="cd06225">
    <property type="entry name" value="HAMP"/>
    <property type="match status" value="1"/>
</dbReference>
<evidence type="ECO:0000313" key="11">
    <source>
        <dbReference type="EMBL" id="RGV73997.1"/>
    </source>
</evidence>
<comment type="subcellular location">
    <subcellularLocation>
        <location evidence="2">Membrane</location>
    </subcellularLocation>
</comment>
<dbReference type="Pfam" id="PF00512">
    <property type="entry name" value="HisKA"/>
    <property type="match status" value="1"/>
</dbReference>
<name>A0A412Z241_9FIRM</name>
<dbReference type="FunFam" id="3.30.565.10:FF:000006">
    <property type="entry name" value="Sensor histidine kinase WalK"/>
    <property type="match status" value="1"/>
</dbReference>
<comment type="catalytic activity">
    <reaction evidence="1">
        <text>ATP + protein L-histidine = ADP + protein N-phospho-L-histidine.</text>
        <dbReference type="EC" id="2.7.13.3"/>
    </reaction>
</comment>
<dbReference type="CDD" id="cd00082">
    <property type="entry name" value="HisKA"/>
    <property type="match status" value="1"/>
</dbReference>
<evidence type="ECO:0000256" key="2">
    <source>
        <dbReference type="ARBA" id="ARBA00004370"/>
    </source>
</evidence>
<dbReference type="GO" id="GO:0000155">
    <property type="term" value="F:phosphorelay sensor kinase activity"/>
    <property type="evidence" value="ECO:0007669"/>
    <property type="project" value="InterPro"/>
</dbReference>
<evidence type="ECO:0000256" key="5">
    <source>
        <dbReference type="ARBA" id="ARBA00022679"/>
    </source>
</evidence>
<dbReference type="EC" id="2.7.13.3" evidence="3"/>
<dbReference type="RefSeq" id="WP_002569556.1">
    <property type="nucleotide sequence ID" value="NZ_CABKUK010000008.1"/>
</dbReference>
<sequence>MKNGIRLWLSLSIHVIIIMFVMVFITGTLSFRFFSSDIHSVTARLFPLISLLIAAILVSVSLILIVSKRLLVPIQNLIEALQRVAEGDFTVRLPENHEDAYAYNMNANFNKMVKELNSMEMLQSDFIQNVSHEFKTPLTSIEGYATLLNGVSLPDELHVYSGHILESARQLSVLTGNILKISKLENQGIVSQKESFFLDEQIRQALLSLAPMWEPKNLDIDMDLPETLYYGNENLMFQVWTNLFSNAVKFTPPGGSISVRCCQTPEVIQVCIKDTGVGMTPEVQSHIFDKFYQGEQNRNIEGNGLGLALVKKIVTLCNGTVAVESRPDEGSVFTVRLPMDK</sequence>
<feature type="domain" description="HAMP" evidence="10">
    <location>
        <begin position="68"/>
        <end position="121"/>
    </location>
</feature>
<evidence type="ECO:0000256" key="6">
    <source>
        <dbReference type="ARBA" id="ARBA00022777"/>
    </source>
</evidence>
<dbReference type="PANTHER" id="PTHR43711">
    <property type="entry name" value="TWO-COMPONENT HISTIDINE KINASE"/>
    <property type="match status" value="1"/>
</dbReference>
<dbReference type="InterPro" id="IPR036097">
    <property type="entry name" value="HisK_dim/P_sf"/>
</dbReference>
<keyword evidence="8" id="KW-0472">Membrane</keyword>
<keyword evidence="6 11" id="KW-0418">Kinase</keyword>
<dbReference type="CDD" id="cd00075">
    <property type="entry name" value="HATPase"/>
    <property type="match status" value="1"/>
</dbReference>
<organism evidence="11 14">
    <name type="scientific">Enterocloster bolteae</name>
    <dbReference type="NCBI Taxonomy" id="208479"/>
    <lineage>
        <taxon>Bacteria</taxon>
        <taxon>Bacillati</taxon>
        <taxon>Bacillota</taxon>
        <taxon>Clostridia</taxon>
        <taxon>Lachnospirales</taxon>
        <taxon>Lachnospiraceae</taxon>
        <taxon>Enterocloster</taxon>
    </lineage>
</organism>
<dbReference type="InterPro" id="IPR003660">
    <property type="entry name" value="HAMP_dom"/>
</dbReference>
<evidence type="ECO:0000259" key="9">
    <source>
        <dbReference type="PROSITE" id="PS50109"/>
    </source>
</evidence>
<comment type="caution">
    <text evidence="11">The sequence shown here is derived from an EMBL/GenBank/DDBJ whole genome shotgun (WGS) entry which is preliminary data.</text>
</comment>
<dbReference type="Gene3D" id="6.10.340.10">
    <property type="match status" value="1"/>
</dbReference>
<protein>
    <recommendedName>
        <fullName evidence="3">histidine kinase</fullName>
        <ecNumber evidence="3">2.7.13.3</ecNumber>
    </recommendedName>
</protein>
<dbReference type="EMBL" id="QRZM01000008">
    <property type="protein sequence ID" value="RGV73997.1"/>
    <property type="molecule type" value="Genomic_DNA"/>
</dbReference>
<dbReference type="InterPro" id="IPR003661">
    <property type="entry name" value="HisK_dim/P_dom"/>
</dbReference>
<dbReference type="KEGG" id="cbol:CGC65_09855"/>
<dbReference type="InterPro" id="IPR004358">
    <property type="entry name" value="Sig_transdc_His_kin-like_C"/>
</dbReference>
<dbReference type="AlphaFoldDB" id="A0A412Z241"/>
<feature type="domain" description="Histidine kinase" evidence="9">
    <location>
        <begin position="129"/>
        <end position="341"/>
    </location>
</feature>
<dbReference type="SMART" id="SM00304">
    <property type="entry name" value="HAMP"/>
    <property type="match status" value="1"/>
</dbReference>
<dbReference type="SMART" id="SM00388">
    <property type="entry name" value="HisKA"/>
    <property type="match status" value="1"/>
</dbReference>
<evidence type="ECO:0000259" key="10">
    <source>
        <dbReference type="PROSITE" id="PS50885"/>
    </source>
</evidence>
<dbReference type="Proteomes" id="UP000284543">
    <property type="component" value="Unassembled WGS sequence"/>
</dbReference>
<accession>A0A412Z241</accession>